<keyword evidence="2" id="KW-0813">Transport</keyword>
<feature type="transmembrane region" description="Helical" evidence="7">
    <location>
        <begin position="85"/>
        <end position="104"/>
    </location>
</feature>
<protein>
    <submittedName>
        <fullName evidence="8">Unannotated protein</fullName>
    </submittedName>
</protein>
<feature type="transmembrane region" description="Helical" evidence="7">
    <location>
        <begin position="179"/>
        <end position="196"/>
    </location>
</feature>
<evidence type="ECO:0000256" key="5">
    <source>
        <dbReference type="ARBA" id="ARBA00022989"/>
    </source>
</evidence>
<feature type="transmembrane region" description="Helical" evidence="7">
    <location>
        <begin position="20"/>
        <end position="40"/>
    </location>
</feature>
<dbReference type="AlphaFoldDB" id="A0A6J6XXU6"/>
<evidence type="ECO:0000256" key="3">
    <source>
        <dbReference type="ARBA" id="ARBA00022475"/>
    </source>
</evidence>
<keyword evidence="6 7" id="KW-0472">Membrane</keyword>
<name>A0A6J6XXU6_9ZZZZ</name>
<feature type="transmembrane region" description="Helical" evidence="7">
    <location>
        <begin position="257"/>
        <end position="281"/>
    </location>
</feature>
<dbReference type="InterPro" id="IPR036259">
    <property type="entry name" value="MFS_trans_sf"/>
</dbReference>
<feature type="transmembrane region" description="Helical" evidence="7">
    <location>
        <begin position="148"/>
        <end position="173"/>
    </location>
</feature>
<evidence type="ECO:0000313" key="8">
    <source>
        <dbReference type="EMBL" id="CAB4802231.1"/>
    </source>
</evidence>
<evidence type="ECO:0000256" key="7">
    <source>
        <dbReference type="SAM" id="Phobius"/>
    </source>
</evidence>
<dbReference type="Gene3D" id="1.20.1250.20">
    <property type="entry name" value="MFS general substrate transporter like domains"/>
    <property type="match status" value="1"/>
</dbReference>
<dbReference type="CDD" id="cd06173">
    <property type="entry name" value="MFS_MefA_like"/>
    <property type="match status" value="1"/>
</dbReference>
<dbReference type="SUPFAM" id="SSF103473">
    <property type="entry name" value="MFS general substrate transporter"/>
    <property type="match status" value="1"/>
</dbReference>
<comment type="subcellular location">
    <subcellularLocation>
        <location evidence="1">Cell membrane</location>
        <topology evidence="1">Multi-pass membrane protein</topology>
    </subcellularLocation>
</comment>
<accession>A0A6J6XXU6</accession>
<keyword evidence="4 7" id="KW-0812">Transmembrane</keyword>
<proteinExistence type="predicted"/>
<evidence type="ECO:0000256" key="1">
    <source>
        <dbReference type="ARBA" id="ARBA00004651"/>
    </source>
</evidence>
<sequence length="416" mass="43850">MDVPAVASPSAGSVMRDRHVRLVLSGSFLHSGAVIAQFTALGKLVYDISGRELDLGWLGLAEFAPALVFVTMTGSVSDRFDRRRVAAVAFMLEAVCSIAIALYAHSSPTAIWPIYILAAAFGTCRAFAVPATRAMPVNVAPDGSLPRVAALSSSAWQAASIIGPVVGGIFYAIGPSWPFIGAAVMCTGAAICYTFVRFRRPQEIRKDRPTFQAAVAGFRFVRQTPLLLGAIALDLFAVLFGGAVALLPAIAEKRLGVGAIGLGFLRAAGGIGAAAVAIMLAWKPLSRYLGRKLLIAVAIFGLGTILLGATRQYWVAFVAMVVLMGADMVSVFIRGTIVPLATPDDMRGRVLAVENLFIGGSNELGAWESGMAGQALGASWAVVGGGFATLAIVAFWWVRFPALRNVDRFDDITVTR</sequence>
<dbReference type="PANTHER" id="PTHR23513:SF9">
    <property type="entry name" value="ENTEROBACTIN EXPORTER ENTS"/>
    <property type="match status" value="1"/>
</dbReference>
<dbReference type="InterPro" id="IPR010290">
    <property type="entry name" value="TM_effector"/>
</dbReference>
<dbReference type="GO" id="GO:0005886">
    <property type="term" value="C:plasma membrane"/>
    <property type="evidence" value="ECO:0007669"/>
    <property type="project" value="UniProtKB-SubCell"/>
</dbReference>
<evidence type="ECO:0000256" key="2">
    <source>
        <dbReference type="ARBA" id="ARBA00022448"/>
    </source>
</evidence>
<evidence type="ECO:0000256" key="6">
    <source>
        <dbReference type="ARBA" id="ARBA00023136"/>
    </source>
</evidence>
<keyword evidence="5 7" id="KW-1133">Transmembrane helix</keyword>
<feature type="transmembrane region" description="Helical" evidence="7">
    <location>
        <begin position="378"/>
        <end position="398"/>
    </location>
</feature>
<dbReference type="PANTHER" id="PTHR23513">
    <property type="entry name" value="INTEGRAL MEMBRANE EFFLUX PROTEIN-RELATED"/>
    <property type="match status" value="1"/>
</dbReference>
<reference evidence="8" key="1">
    <citation type="submission" date="2020-05" db="EMBL/GenBank/DDBJ databases">
        <authorList>
            <person name="Chiriac C."/>
            <person name="Salcher M."/>
            <person name="Ghai R."/>
            <person name="Kavagutti S V."/>
        </authorList>
    </citation>
    <scope>NUCLEOTIDE SEQUENCE</scope>
</reference>
<feature type="transmembrane region" description="Helical" evidence="7">
    <location>
        <begin position="110"/>
        <end position="128"/>
    </location>
</feature>
<dbReference type="EMBL" id="CAFAAJ010000056">
    <property type="protein sequence ID" value="CAB4802231.1"/>
    <property type="molecule type" value="Genomic_DNA"/>
</dbReference>
<dbReference type="Pfam" id="PF05977">
    <property type="entry name" value="MFS_3"/>
    <property type="match status" value="1"/>
</dbReference>
<keyword evidence="3" id="KW-1003">Cell membrane</keyword>
<feature type="transmembrane region" description="Helical" evidence="7">
    <location>
        <begin position="293"/>
        <end position="309"/>
    </location>
</feature>
<organism evidence="8">
    <name type="scientific">freshwater metagenome</name>
    <dbReference type="NCBI Taxonomy" id="449393"/>
    <lineage>
        <taxon>unclassified sequences</taxon>
        <taxon>metagenomes</taxon>
        <taxon>ecological metagenomes</taxon>
    </lineage>
</organism>
<gene>
    <name evidence="8" type="ORF">UFOPK3001_01034</name>
</gene>
<feature type="transmembrane region" description="Helical" evidence="7">
    <location>
        <begin position="55"/>
        <end position="73"/>
    </location>
</feature>
<evidence type="ECO:0000256" key="4">
    <source>
        <dbReference type="ARBA" id="ARBA00022692"/>
    </source>
</evidence>
<feature type="transmembrane region" description="Helical" evidence="7">
    <location>
        <begin position="226"/>
        <end position="251"/>
    </location>
</feature>